<keyword evidence="1" id="KW-0472">Membrane</keyword>
<dbReference type="PANTHER" id="PTHR33446:SF2">
    <property type="entry name" value="PROTEIN TONB"/>
    <property type="match status" value="1"/>
</dbReference>
<dbReference type="GO" id="GO:0031992">
    <property type="term" value="F:energy transducer activity"/>
    <property type="evidence" value="ECO:0007669"/>
    <property type="project" value="TreeGrafter"/>
</dbReference>
<organism evidence="3 4">
    <name type="scientific">Poritiphilus flavus</name>
    <dbReference type="NCBI Taxonomy" id="2697053"/>
    <lineage>
        <taxon>Bacteria</taxon>
        <taxon>Pseudomonadati</taxon>
        <taxon>Bacteroidota</taxon>
        <taxon>Flavobacteriia</taxon>
        <taxon>Flavobacteriales</taxon>
        <taxon>Flavobacteriaceae</taxon>
        <taxon>Poritiphilus</taxon>
    </lineage>
</organism>
<dbReference type="PANTHER" id="PTHR33446">
    <property type="entry name" value="PROTEIN TONB-RELATED"/>
    <property type="match status" value="1"/>
</dbReference>
<dbReference type="Proteomes" id="UP000475249">
    <property type="component" value="Unassembled WGS sequence"/>
</dbReference>
<dbReference type="EMBL" id="WXYO01000001">
    <property type="protein sequence ID" value="NAS10421.1"/>
    <property type="molecule type" value="Genomic_DNA"/>
</dbReference>
<dbReference type="SUPFAM" id="SSF74653">
    <property type="entry name" value="TolA/TonB C-terminal domain"/>
    <property type="match status" value="1"/>
</dbReference>
<reference evidence="3 4" key="1">
    <citation type="submission" date="2020-01" db="EMBL/GenBank/DDBJ databases">
        <title>Bacteria diversity of Porities sp.</title>
        <authorList>
            <person name="Wang G."/>
        </authorList>
    </citation>
    <scope>NUCLEOTIDE SEQUENCE [LARGE SCALE GENOMIC DNA]</scope>
    <source>
        <strain evidence="3 4">R33</strain>
    </source>
</reference>
<protein>
    <submittedName>
        <fullName evidence="3">Energy transducer TonB</fullName>
    </submittedName>
</protein>
<evidence type="ECO:0000313" key="3">
    <source>
        <dbReference type="EMBL" id="NAS10421.1"/>
    </source>
</evidence>
<accession>A0A6L9E702</accession>
<gene>
    <name evidence="3" type="ORF">GTQ38_00295</name>
</gene>
<comment type="caution">
    <text evidence="3">The sequence shown here is derived from an EMBL/GenBank/DDBJ whole genome shotgun (WGS) entry which is preliminary data.</text>
</comment>
<dbReference type="Gene3D" id="3.30.1150.10">
    <property type="match status" value="1"/>
</dbReference>
<keyword evidence="4" id="KW-1185">Reference proteome</keyword>
<evidence type="ECO:0000256" key="1">
    <source>
        <dbReference type="SAM" id="Phobius"/>
    </source>
</evidence>
<evidence type="ECO:0000313" key="4">
    <source>
        <dbReference type="Proteomes" id="UP000475249"/>
    </source>
</evidence>
<dbReference type="AlphaFoldDB" id="A0A6L9E702"/>
<dbReference type="InterPro" id="IPR051045">
    <property type="entry name" value="TonB-dependent_transducer"/>
</dbReference>
<sequence length="240" mass="27264">MRPKKNPKADLNRNSGLYFVIGLTIVLFTTWRLLEFKTYDKAEEIVQVLNVPDEFHEDVPITEITMTTPPPPPTAPAVIEIVEDVAMVEETIIESTESSQDMAVSDAVVHVDEVDVAEEEEEIIVPFAVIENTPIFPGCESLENEADRRKCFNEKIQEHIRKNFTYPKTALELGIKGRVFVHFEIDTKGYVRNIQKRGPDRLLEDEAERIIASLPKMEPGQQRGKPAKVGYSIPINFIMK</sequence>
<feature type="transmembrane region" description="Helical" evidence="1">
    <location>
        <begin position="16"/>
        <end position="34"/>
    </location>
</feature>
<dbReference type="InterPro" id="IPR037682">
    <property type="entry name" value="TonB_C"/>
</dbReference>
<dbReference type="GO" id="GO:0055085">
    <property type="term" value="P:transmembrane transport"/>
    <property type="evidence" value="ECO:0007669"/>
    <property type="project" value="InterPro"/>
</dbReference>
<dbReference type="GO" id="GO:0098797">
    <property type="term" value="C:plasma membrane protein complex"/>
    <property type="evidence" value="ECO:0007669"/>
    <property type="project" value="TreeGrafter"/>
</dbReference>
<dbReference type="PROSITE" id="PS52015">
    <property type="entry name" value="TONB_CTD"/>
    <property type="match status" value="1"/>
</dbReference>
<keyword evidence="1" id="KW-0812">Transmembrane</keyword>
<evidence type="ECO:0000259" key="2">
    <source>
        <dbReference type="PROSITE" id="PS52015"/>
    </source>
</evidence>
<dbReference type="RefSeq" id="WP_161433236.1">
    <property type="nucleotide sequence ID" value="NZ_WXYO01000001.1"/>
</dbReference>
<proteinExistence type="predicted"/>
<dbReference type="Pfam" id="PF03544">
    <property type="entry name" value="TonB_C"/>
    <property type="match status" value="1"/>
</dbReference>
<name>A0A6L9E702_9FLAO</name>
<feature type="domain" description="TonB C-terminal" evidence="2">
    <location>
        <begin position="151"/>
        <end position="240"/>
    </location>
</feature>
<keyword evidence="1" id="KW-1133">Transmembrane helix</keyword>